<gene>
    <name evidence="1" type="ORF">BSIN_0952</name>
</gene>
<accession>A0A238HB16</accession>
<organism evidence="1 2">
    <name type="scientific">Burkholderia singularis</name>
    <dbReference type="NCBI Taxonomy" id="1503053"/>
    <lineage>
        <taxon>Bacteria</taxon>
        <taxon>Pseudomonadati</taxon>
        <taxon>Pseudomonadota</taxon>
        <taxon>Betaproteobacteria</taxon>
        <taxon>Burkholderiales</taxon>
        <taxon>Burkholderiaceae</taxon>
        <taxon>Burkholderia</taxon>
        <taxon>pseudomallei group</taxon>
    </lineage>
</organism>
<reference evidence="1 2" key="1">
    <citation type="submission" date="2017-04" db="EMBL/GenBank/DDBJ databases">
        <authorList>
            <person name="Afonso C.L."/>
            <person name="Miller P.J."/>
            <person name="Scott M.A."/>
            <person name="Spackman E."/>
            <person name="Goraichik I."/>
            <person name="Dimitrov K.M."/>
            <person name="Suarez D.L."/>
            <person name="Swayne D.E."/>
        </authorList>
    </citation>
    <scope>NUCLEOTIDE SEQUENCE [LARGE SCALE GENOMIC DNA]</scope>
    <source>
        <strain evidence="1">LMG 28154</strain>
    </source>
</reference>
<dbReference type="EMBL" id="FXAN01000094">
    <property type="protein sequence ID" value="SMG02332.1"/>
    <property type="molecule type" value="Genomic_DNA"/>
</dbReference>
<evidence type="ECO:0000313" key="1">
    <source>
        <dbReference type="EMBL" id="SMG02332.1"/>
    </source>
</evidence>
<dbReference type="Proteomes" id="UP000198460">
    <property type="component" value="Unassembled WGS sequence"/>
</dbReference>
<name>A0A238HB16_9BURK</name>
<dbReference type="AlphaFoldDB" id="A0A238HB16"/>
<protein>
    <submittedName>
        <fullName evidence="1">Uncharacterized protein</fullName>
    </submittedName>
</protein>
<sequence>MKVTDRAQFACRILHRYFGRIARAGRCRLRSFDRYEFRRYAI</sequence>
<proteinExistence type="predicted"/>
<evidence type="ECO:0000313" key="2">
    <source>
        <dbReference type="Proteomes" id="UP000198460"/>
    </source>
</evidence>